<evidence type="ECO:0000256" key="12">
    <source>
        <dbReference type="RuleBase" id="RU362081"/>
    </source>
</evidence>
<gene>
    <name evidence="14" type="ORF">N5580_21905</name>
</gene>
<evidence type="ECO:0000313" key="15">
    <source>
        <dbReference type="Proteomes" id="UP001211544"/>
    </source>
</evidence>
<keyword evidence="3 12" id="KW-0812">Transmembrane</keyword>
<dbReference type="InterPro" id="IPR023298">
    <property type="entry name" value="ATPase_P-typ_TM_dom_sf"/>
</dbReference>
<dbReference type="PROSITE" id="PS00154">
    <property type="entry name" value="ATPASE_E1_E2"/>
    <property type="match status" value="1"/>
</dbReference>
<feature type="transmembrane region" description="Helical" evidence="12">
    <location>
        <begin position="853"/>
        <end position="874"/>
    </location>
</feature>
<proteinExistence type="inferred from homology"/>
<keyword evidence="15" id="KW-1185">Reference proteome</keyword>
<organism evidence="14 15">
    <name type="scientific">Pantoea piersonii</name>
    <dbReference type="NCBI Taxonomy" id="2364647"/>
    <lineage>
        <taxon>Bacteria</taxon>
        <taxon>Pseudomonadati</taxon>
        <taxon>Pseudomonadota</taxon>
        <taxon>Gammaproteobacteria</taxon>
        <taxon>Enterobacterales</taxon>
        <taxon>Erwiniaceae</taxon>
        <taxon>Pantoea</taxon>
    </lineage>
</organism>
<dbReference type="GO" id="GO:0005524">
    <property type="term" value="F:ATP binding"/>
    <property type="evidence" value="ECO:0007669"/>
    <property type="project" value="UniProtKB-UniRule"/>
</dbReference>
<keyword evidence="5 12" id="KW-0547">Nucleotide-binding</keyword>
<keyword evidence="9 12" id="KW-0472">Membrane</keyword>
<feature type="domain" description="HMA" evidence="13">
    <location>
        <begin position="184"/>
        <end position="248"/>
    </location>
</feature>
<comment type="catalytic activity">
    <reaction evidence="11">
        <text>Zn(2+)(in) + ATP + H2O = Zn(2+)(out) + ADP + phosphate + H(+)</text>
        <dbReference type="Rhea" id="RHEA:20621"/>
        <dbReference type="ChEBI" id="CHEBI:15377"/>
        <dbReference type="ChEBI" id="CHEBI:15378"/>
        <dbReference type="ChEBI" id="CHEBI:29105"/>
        <dbReference type="ChEBI" id="CHEBI:30616"/>
        <dbReference type="ChEBI" id="CHEBI:43474"/>
        <dbReference type="ChEBI" id="CHEBI:456216"/>
        <dbReference type="EC" id="7.2.2.12"/>
    </reaction>
</comment>
<dbReference type="AlphaFoldDB" id="A0AAJ5QP69"/>
<sequence>MSDCCSNKKCGSAATGEEASVKKNVAAPAEVSGKTLQKTAEATPACCSTGSCCSPDSLSQPSESVTEHTRNDEVQTRLRIMQMDCPTEETLLRKKLAKLPAISNLDFNLMQRVLTVTHTPQALEPVLQAVRSLGFDPEPIDKAMQPEGSCCSGREAESTGGSCCAPAPVTFGELQTQQVTADGVRTSIRIMQMDCPVEEGMIRKKLDGMSAVKELDFNLMQRVLMVVHAPDALEPVLAAIRSLGFEPELPDSNGRHAVTEGKKKPWWPLALAGVAAIAAEAMHWTGMPEWLEAALALAAVAACGVSTYKKGWIALRNGNLNINALMSIAVTGALALGQWPEAAMVMVLFTIAELIEAKSLDRARNAIGSLMKLTPETATVQQPDGSWKETEARSVSINSLVRVKPGERIALDGTVIRGRTAINQAPITGESLPVDKGEGDPVFAGTVNGSGGFEYRVTAAAGNTTLARIIHAVAEAQGAKAPTQRFVDRFAQIYTPVVFAIAVAVAVLPPLIAGGSWQEWIYKALVMLVIACPCALVISTPVTIVSGLTAAARRGILIKGGVYLEEGRKLKWLALDKTGTLTHGKPVQTDAIIYTGVSEDEGRRLAVSLAGYSDHPVSQAVSAASDGIQRYEVENFEALPGRGVRGVINGQTYNLGNLRLAEETVRCPEAVRAALTELETGGKTVIMLSDTHQVLGLFAVADTVKESSREAIRQLHSLGVKTLMLTGDNAHTALAIAGQVGIDEARGDQLPEDKLRAVETFTAQGTTGMVGDGINDAPALARADIGFAMGAMGTDTAIETADVALMDDDLRKIPAFVRLSRQTYNVLVQNIVMAIGIKAVFLALTIAGMGTMWMAVFADVGASLLVVANGLRLLRK</sequence>
<dbReference type="InterPro" id="IPR027256">
    <property type="entry name" value="P-typ_ATPase_IB"/>
</dbReference>
<dbReference type="PANTHER" id="PTHR48085:SF5">
    <property type="entry name" value="CADMIUM_ZINC-TRANSPORTING ATPASE HMA4-RELATED"/>
    <property type="match status" value="1"/>
</dbReference>
<dbReference type="InterPro" id="IPR001757">
    <property type="entry name" value="P_typ_ATPase"/>
</dbReference>
<evidence type="ECO:0000256" key="6">
    <source>
        <dbReference type="ARBA" id="ARBA00022840"/>
    </source>
</evidence>
<evidence type="ECO:0000256" key="4">
    <source>
        <dbReference type="ARBA" id="ARBA00022723"/>
    </source>
</evidence>
<dbReference type="InterPro" id="IPR023299">
    <property type="entry name" value="ATPase_P-typ_cyto_dom_N"/>
</dbReference>
<dbReference type="NCBIfam" id="TIGR01525">
    <property type="entry name" value="ATPase-IB_hvy"/>
    <property type="match status" value="1"/>
</dbReference>
<keyword evidence="4 12" id="KW-0479">Metal-binding</keyword>
<evidence type="ECO:0000256" key="9">
    <source>
        <dbReference type="ARBA" id="ARBA00023136"/>
    </source>
</evidence>
<dbReference type="EC" id="7.2.2.12" evidence="10"/>
<keyword evidence="12" id="KW-1003">Cell membrane</keyword>
<evidence type="ECO:0000256" key="11">
    <source>
        <dbReference type="ARBA" id="ARBA00047308"/>
    </source>
</evidence>
<dbReference type="InterPro" id="IPR051014">
    <property type="entry name" value="Cation_Transport_ATPase_IB"/>
</dbReference>
<dbReference type="PROSITE" id="PS50846">
    <property type="entry name" value="HMA_2"/>
    <property type="match status" value="2"/>
</dbReference>
<dbReference type="InterPro" id="IPR036163">
    <property type="entry name" value="HMA_dom_sf"/>
</dbReference>
<evidence type="ECO:0000256" key="3">
    <source>
        <dbReference type="ARBA" id="ARBA00022692"/>
    </source>
</evidence>
<evidence type="ECO:0000256" key="10">
    <source>
        <dbReference type="ARBA" id="ARBA00039097"/>
    </source>
</evidence>
<dbReference type="GO" id="GO:0016463">
    <property type="term" value="F:P-type zinc transporter activity"/>
    <property type="evidence" value="ECO:0007669"/>
    <property type="project" value="UniProtKB-EC"/>
</dbReference>
<dbReference type="Pfam" id="PF00122">
    <property type="entry name" value="E1-E2_ATPase"/>
    <property type="match status" value="1"/>
</dbReference>
<evidence type="ECO:0000256" key="8">
    <source>
        <dbReference type="ARBA" id="ARBA00022989"/>
    </source>
</evidence>
<comment type="similarity">
    <text evidence="2 12">Belongs to the cation transport ATPase (P-type) (TC 3.A.3) family. Type IB subfamily.</text>
</comment>
<dbReference type="InterPro" id="IPR059000">
    <property type="entry name" value="ATPase_P-type_domA"/>
</dbReference>
<accession>A0AAJ5QP69</accession>
<evidence type="ECO:0000313" key="14">
    <source>
        <dbReference type="EMBL" id="WBG93580.1"/>
    </source>
</evidence>
<dbReference type="PRINTS" id="PR00119">
    <property type="entry name" value="CATATPASE"/>
</dbReference>
<dbReference type="InterPro" id="IPR008250">
    <property type="entry name" value="ATPase_P-typ_transduc_dom_A_sf"/>
</dbReference>
<dbReference type="InterPro" id="IPR036412">
    <property type="entry name" value="HAD-like_sf"/>
</dbReference>
<feature type="transmembrane region" description="Helical" evidence="12">
    <location>
        <begin position="493"/>
        <end position="512"/>
    </location>
</feature>
<dbReference type="SUPFAM" id="SSF56784">
    <property type="entry name" value="HAD-like"/>
    <property type="match status" value="1"/>
</dbReference>
<dbReference type="PANTHER" id="PTHR48085">
    <property type="entry name" value="CADMIUM/ZINC-TRANSPORTING ATPASE HMA2-RELATED"/>
    <property type="match status" value="1"/>
</dbReference>
<dbReference type="GO" id="GO:0015086">
    <property type="term" value="F:cadmium ion transmembrane transporter activity"/>
    <property type="evidence" value="ECO:0007669"/>
    <property type="project" value="TreeGrafter"/>
</dbReference>
<evidence type="ECO:0000256" key="7">
    <source>
        <dbReference type="ARBA" id="ARBA00022967"/>
    </source>
</evidence>
<dbReference type="InterPro" id="IPR023214">
    <property type="entry name" value="HAD_sf"/>
</dbReference>
<dbReference type="Proteomes" id="UP001211544">
    <property type="component" value="Plasmid pGABEKP28_3"/>
</dbReference>
<dbReference type="NCBIfam" id="TIGR01494">
    <property type="entry name" value="ATPase_P-type"/>
    <property type="match status" value="1"/>
</dbReference>
<dbReference type="GO" id="GO:0005886">
    <property type="term" value="C:plasma membrane"/>
    <property type="evidence" value="ECO:0007669"/>
    <property type="project" value="UniProtKB-SubCell"/>
</dbReference>
<evidence type="ECO:0000259" key="13">
    <source>
        <dbReference type="PROSITE" id="PS50846"/>
    </source>
</evidence>
<dbReference type="Pfam" id="PF00403">
    <property type="entry name" value="HMA"/>
    <property type="match status" value="1"/>
</dbReference>
<dbReference type="KEGG" id="kpie:N5580_21905"/>
<dbReference type="Pfam" id="PF00702">
    <property type="entry name" value="Hydrolase"/>
    <property type="match status" value="1"/>
</dbReference>
<dbReference type="FunFam" id="2.70.150.10:FF:000002">
    <property type="entry name" value="Copper-transporting ATPase 1, putative"/>
    <property type="match status" value="1"/>
</dbReference>
<keyword evidence="7" id="KW-1278">Translocase</keyword>
<dbReference type="InterPro" id="IPR044492">
    <property type="entry name" value="P_typ_ATPase_HD_dom"/>
</dbReference>
<comment type="subcellular location">
    <subcellularLocation>
        <location evidence="12">Cell membrane</location>
    </subcellularLocation>
    <subcellularLocation>
        <location evidence="1">Membrane</location>
        <topology evidence="1">Multi-pass membrane protein</topology>
    </subcellularLocation>
</comment>
<geneLocation type="plasmid" evidence="14 15">
    <name>pGABEKP28_3</name>
</geneLocation>
<dbReference type="InterPro" id="IPR018303">
    <property type="entry name" value="ATPase_P-typ_P_site"/>
</dbReference>
<dbReference type="SUPFAM" id="SSF55008">
    <property type="entry name" value="HMA, heavy metal-associated domain"/>
    <property type="match status" value="2"/>
</dbReference>
<dbReference type="GO" id="GO:0016887">
    <property type="term" value="F:ATP hydrolysis activity"/>
    <property type="evidence" value="ECO:0007669"/>
    <property type="project" value="InterPro"/>
</dbReference>
<dbReference type="SFLD" id="SFLDF00027">
    <property type="entry name" value="p-type_atpase"/>
    <property type="match status" value="1"/>
</dbReference>
<evidence type="ECO:0000256" key="5">
    <source>
        <dbReference type="ARBA" id="ARBA00022741"/>
    </source>
</evidence>
<feature type="transmembrane region" description="Helical" evidence="12">
    <location>
        <begin position="524"/>
        <end position="551"/>
    </location>
</feature>
<name>A0AAJ5QP69_9GAMM</name>
<dbReference type="SUPFAM" id="SSF81653">
    <property type="entry name" value="Calcium ATPase, transduction domain A"/>
    <property type="match status" value="1"/>
</dbReference>
<dbReference type="InterPro" id="IPR006121">
    <property type="entry name" value="HMA_dom"/>
</dbReference>
<dbReference type="PRINTS" id="PR00941">
    <property type="entry name" value="CDATPASE"/>
</dbReference>
<protein>
    <recommendedName>
        <fullName evidence="10">P-type Zn(2+) transporter</fullName>
        <ecNumber evidence="10">7.2.2.12</ecNumber>
    </recommendedName>
</protein>
<dbReference type="GO" id="GO:0046872">
    <property type="term" value="F:metal ion binding"/>
    <property type="evidence" value="ECO:0007669"/>
    <property type="project" value="UniProtKB-KW"/>
</dbReference>
<dbReference type="CDD" id="cd00371">
    <property type="entry name" value="HMA"/>
    <property type="match status" value="1"/>
</dbReference>
<dbReference type="Gene3D" id="3.40.1110.10">
    <property type="entry name" value="Calcium-transporting ATPase, cytoplasmic domain N"/>
    <property type="match status" value="1"/>
</dbReference>
<dbReference type="SFLD" id="SFLDG00002">
    <property type="entry name" value="C1.7:_P-type_atpase_like"/>
    <property type="match status" value="1"/>
</dbReference>
<dbReference type="Gene3D" id="3.30.70.100">
    <property type="match status" value="1"/>
</dbReference>
<dbReference type="Gene3D" id="3.40.50.1000">
    <property type="entry name" value="HAD superfamily/HAD-like"/>
    <property type="match status" value="1"/>
</dbReference>
<reference evidence="14 15" key="1">
    <citation type="journal article" date="2022" name="J Glob Antimicrob Resist">
        <title>First complete genome of a multidrug resistant strain of the novel human pathogen Kalamiella piersonii (GABEKP28) identified in human saliva.</title>
        <authorList>
            <person name="McDonagh F."/>
            <person name="Singh N.K."/>
            <person name="Venkateswaran K."/>
            <person name="Lonappan A.M."/>
            <person name="Hallahan B."/>
            <person name="Tuohy A."/>
            <person name="Burke L."/>
            <person name="Kovarova A."/>
            <person name="Miliotis G."/>
        </authorList>
    </citation>
    <scope>NUCLEOTIDE SEQUENCE [LARGE SCALE GENOMIC DNA]</scope>
    <source>
        <strain evidence="14 15">GABEKP28</strain>
    </source>
</reference>
<dbReference type="SFLD" id="SFLDS00003">
    <property type="entry name" value="Haloacid_Dehalogenase"/>
    <property type="match status" value="1"/>
</dbReference>
<keyword evidence="8 12" id="KW-1133">Transmembrane helix</keyword>
<keyword evidence="6 12" id="KW-0067">ATP-binding</keyword>
<dbReference type="Gene3D" id="2.70.150.10">
    <property type="entry name" value="Calcium-transporting ATPase, cytoplasmic transduction domain A"/>
    <property type="match status" value="1"/>
</dbReference>
<dbReference type="EMBL" id="CP104761">
    <property type="protein sequence ID" value="WBG93580.1"/>
    <property type="molecule type" value="Genomic_DNA"/>
</dbReference>
<keyword evidence="14" id="KW-0614">Plasmid</keyword>
<dbReference type="SUPFAM" id="SSF81665">
    <property type="entry name" value="Calcium ATPase, transmembrane domain M"/>
    <property type="match status" value="1"/>
</dbReference>
<evidence type="ECO:0000256" key="1">
    <source>
        <dbReference type="ARBA" id="ARBA00004141"/>
    </source>
</evidence>
<feature type="transmembrane region" description="Helical" evidence="12">
    <location>
        <begin position="826"/>
        <end position="847"/>
    </location>
</feature>
<feature type="domain" description="HMA" evidence="13">
    <location>
        <begin position="74"/>
        <end position="138"/>
    </location>
</feature>
<evidence type="ECO:0000256" key="2">
    <source>
        <dbReference type="ARBA" id="ARBA00006024"/>
    </source>
</evidence>